<dbReference type="InterPro" id="IPR023393">
    <property type="entry name" value="START-like_dom_sf"/>
</dbReference>
<feature type="signal peptide" evidence="1">
    <location>
        <begin position="1"/>
        <end position="19"/>
    </location>
</feature>
<proteinExistence type="predicted"/>
<dbReference type="CDD" id="cd07821">
    <property type="entry name" value="PYR_PYL_RCAR_like"/>
    <property type="match status" value="1"/>
</dbReference>
<evidence type="ECO:0000313" key="3">
    <source>
        <dbReference type="Proteomes" id="UP000197065"/>
    </source>
</evidence>
<reference evidence="2 3" key="1">
    <citation type="submission" date="2017-06" db="EMBL/GenBank/DDBJ databases">
        <authorList>
            <person name="Kim H.J."/>
            <person name="Triplett B.A."/>
        </authorList>
    </citation>
    <scope>NUCLEOTIDE SEQUENCE [LARGE SCALE GENOMIC DNA]</scope>
    <source>
        <strain evidence="2 3">B29T1</strain>
    </source>
</reference>
<dbReference type="PANTHER" id="PTHR39332:SF7">
    <property type="entry name" value="SRPBCC FAMILY PROTEIN"/>
    <property type="match status" value="1"/>
</dbReference>
<evidence type="ECO:0000313" key="2">
    <source>
        <dbReference type="EMBL" id="SNB76590.1"/>
    </source>
</evidence>
<accession>A0A212RVF0</accession>
<evidence type="ECO:0000256" key="1">
    <source>
        <dbReference type="SAM" id="SignalP"/>
    </source>
</evidence>
<organism evidence="2 3">
    <name type="scientific">Arboricoccus pini</name>
    <dbReference type="NCBI Taxonomy" id="1963835"/>
    <lineage>
        <taxon>Bacteria</taxon>
        <taxon>Pseudomonadati</taxon>
        <taxon>Pseudomonadota</taxon>
        <taxon>Alphaproteobacteria</taxon>
        <taxon>Geminicoccales</taxon>
        <taxon>Geminicoccaceae</taxon>
        <taxon>Arboricoccus</taxon>
    </lineage>
</organism>
<feature type="chain" id="PRO_5013210953" evidence="1">
    <location>
        <begin position="20"/>
        <end position="162"/>
    </location>
</feature>
<keyword evidence="1" id="KW-0732">Signal</keyword>
<keyword evidence="3" id="KW-1185">Reference proteome</keyword>
<name>A0A212RVF0_9PROT</name>
<dbReference type="OrthoDB" id="1364128at2"/>
<sequence length="162" mass="17584">MPRKLALGLMAAAFTFAMAAEADAADVRKRREYGSTPEQAWAVIKDFCSISTWHPGIKSCELSTKDGATVRTLTTQDGAKFVEQLVSADDKTTTLTYKILESPLPVQNYVSSIKVGWDDDGCEVVWTSKFDPKGASEADAIKAVTDVYTAGLKGLTRVLKQT</sequence>
<dbReference type="Pfam" id="PF10604">
    <property type="entry name" value="Polyketide_cyc2"/>
    <property type="match status" value="1"/>
</dbReference>
<dbReference type="PANTHER" id="PTHR39332">
    <property type="entry name" value="BLL4707 PROTEIN"/>
    <property type="match status" value="1"/>
</dbReference>
<dbReference type="EMBL" id="FYEH01000015">
    <property type="protein sequence ID" value="SNB76590.1"/>
    <property type="molecule type" value="Genomic_DNA"/>
</dbReference>
<dbReference type="SUPFAM" id="SSF55961">
    <property type="entry name" value="Bet v1-like"/>
    <property type="match status" value="1"/>
</dbReference>
<dbReference type="Proteomes" id="UP000197065">
    <property type="component" value="Unassembled WGS sequence"/>
</dbReference>
<protein>
    <submittedName>
        <fullName evidence="2">Polyketide cyclase / dehydrase and lipid transport</fullName>
    </submittedName>
</protein>
<dbReference type="InterPro" id="IPR019587">
    <property type="entry name" value="Polyketide_cyclase/dehydratase"/>
</dbReference>
<dbReference type="AlphaFoldDB" id="A0A212RVF0"/>
<dbReference type="Gene3D" id="3.30.530.20">
    <property type="match status" value="1"/>
</dbReference>
<gene>
    <name evidence="2" type="ORF">SAMN07250955_11542</name>
</gene>